<dbReference type="GO" id="GO:0003723">
    <property type="term" value="F:RNA binding"/>
    <property type="evidence" value="ECO:0007669"/>
    <property type="project" value="UniProtKB-KW"/>
</dbReference>
<dbReference type="Pfam" id="PF17770">
    <property type="entry name" value="RNase_J_C"/>
    <property type="match status" value="1"/>
</dbReference>
<evidence type="ECO:0000256" key="2">
    <source>
        <dbReference type="ARBA" id="ARBA00022722"/>
    </source>
</evidence>
<dbReference type="CDD" id="cd07714">
    <property type="entry name" value="RNaseJ_MBL-fold"/>
    <property type="match status" value="1"/>
</dbReference>
<gene>
    <name evidence="6" type="ORF">COU89_00185</name>
</gene>
<evidence type="ECO:0000256" key="1">
    <source>
        <dbReference type="ARBA" id="ARBA00022490"/>
    </source>
</evidence>
<keyword evidence="3" id="KW-0378">Hydrolase</keyword>
<dbReference type="Pfam" id="PF22505">
    <property type="entry name" value="RNase_J_b_CASP"/>
    <property type="match status" value="1"/>
</dbReference>
<dbReference type="InterPro" id="IPR041636">
    <property type="entry name" value="RNase_J_C"/>
</dbReference>
<keyword evidence="3" id="KW-0269">Exonuclease</keyword>
<dbReference type="NCBIfam" id="TIGR00649">
    <property type="entry name" value="MG423"/>
    <property type="match status" value="1"/>
</dbReference>
<dbReference type="SUPFAM" id="SSF56281">
    <property type="entry name" value="Metallo-hydrolase/oxidoreductase"/>
    <property type="match status" value="1"/>
</dbReference>
<reference evidence="7" key="1">
    <citation type="submission" date="2017-09" db="EMBL/GenBank/DDBJ databases">
        <title>Depth-based differentiation of microbial function through sediment-hosted aquifers and enrichment of novel symbionts in the deep terrestrial subsurface.</title>
        <authorList>
            <person name="Probst A.J."/>
            <person name="Ladd B."/>
            <person name="Jarett J.K."/>
            <person name="Geller-Mcgrath D.E."/>
            <person name="Sieber C.M.K."/>
            <person name="Emerson J.B."/>
            <person name="Anantharaman K."/>
            <person name="Thomas B.C."/>
            <person name="Malmstrom R."/>
            <person name="Stieglmeier M."/>
            <person name="Klingl A."/>
            <person name="Woyke T."/>
            <person name="Ryan C.M."/>
            <person name="Banfield J.F."/>
        </authorList>
    </citation>
    <scope>NUCLEOTIDE SEQUENCE [LARGE SCALE GENOMIC DNA]</scope>
</reference>
<organism evidence="6 7">
    <name type="scientific">Candidatus Roizmanbacteria bacterium CG10_big_fil_rev_8_21_14_0_10_45_7</name>
    <dbReference type="NCBI Taxonomy" id="1974854"/>
    <lineage>
        <taxon>Bacteria</taxon>
        <taxon>Candidatus Roizmaniibacteriota</taxon>
    </lineage>
</organism>
<proteinExistence type="predicted"/>
<keyword evidence="1" id="KW-0963">Cytoplasm</keyword>
<dbReference type="InterPro" id="IPR036866">
    <property type="entry name" value="RibonucZ/Hydroxyglut_hydro"/>
</dbReference>
<comment type="caution">
    <text evidence="6">The sequence shown here is derived from an EMBL/GenBank/DDBJ whole genome shotgun (WGS) entry which is preliminary data.</text>
</comment>
<dbReference type="EMBL" id="PFEE01000004">
    <property type="protein sequence ID" value="PJE64002.1"/>
    <property type="molecule type" value="Genomic_DNA"/>
</dbReference>
<dbReference type="InterPro" id="IPR042173">
    <property type="entry name" value="RNase_J_2"/>
</dbReference>
<dbReference type="InterPro" id="IPR001279">
    <property type="entry name" value="Metallo-B-lactamas"/>
</dbReference>
<keyword evidence="2" id="KW-0540">Nuclease</keyword>
<dbReference type="Gene3D" id="3.10.20.580">
    <property type="match status" value="1"/>
</dbReference>
<evidence type="ECO:0000313" key="6">
    <source>
        <dbReference type="EMBL" id="PJE64002.1"/>
    </source>
</evidence>
<evidence type="ECO:0000259" key="5">
    <source>
        <dbReference type="SMART" id="SM00849"/>
    </source>
</evidence>
<accession>A0A2M8KVR2</accession>
<sequence length="542" mass="60524">MKIRILPLGGLEGVTKNMYAYEYWENESGPKDILLVDCGVGFLSDLEALGVDSAIPDVSYLKDKKHLIRALFITHGHEDHIGAIPYVIKDIGLPPIYAPKLAALLIREKIKEIGIEGVKIEEAKYRFDYGAGAFSVRFIHMTHSIPDTTHLYIRTPVGNMYHGSDFKMDLTPVYGDPPDFAEIARAAKEGVDLLLSDGLGAEREGYTLSERIVGKTFDEEMGETRGRFFMSTFASNISRIRQCVDAALKYHRRICFVGSSMRRNSAIAIEEKYLRIKREQLIEEHLVSKERPNHVCIILTGSQGEFGSALEKIASKRHRTIRIQKGDRILFSSDPIPGNDEHVTGVIEDLIEQGADVVYTAIRDQLHASGHGSQEDLKLLVRLVRPRFIFPIGTTIRHSKAYQTLMSTLGYTEAQVPILHSGEPLVLTRQGISRDPKIPLKEILIDGTSIGYVDPGILTEREQLGKEGTVVVLVQGDRISISSRGLTDNEQTLFPKLVELVTRIKGEVKDAKQLNERITNEVSGFFSTELQRNPVVIPVIQG</sequence>
<name>A0A2M8KVR2_9BACT</name>
<dbReference type="Gene3D" id="3.40.50.10710">
    <property type="entry name" value="Metallo-hydrolase/oxidoreductase"/>
    <property type="match status" value="1"/>
</dbReference>
<keyword evidence="4" id="KW-0694">RNA-binding</keyword>
<evidence type="ECO:0000256" key="4">
    <source>
        <dbReference type="ARBA" id="ARBA00022884"/>
    </source>
</evidence>
<dbReference type="Gene3D" id="3.60.15.10">
    <property type="entry name" value="Ribonuclease Z/Hydroxyacylglutathione hydrolase-like"/>
    <property type="match status" value="1"/>
</dbReference>
<dbReference type="GO" id="GO:0046872">
    <property type="term" value="F:metal ion binding"/>
    <property type="evidence" value="ECO:0007669"/>
    <property type="project" value="InterPro"/>
</dbReference>
<dbReference type="InterPro" id="IPR004613">
    <property type="entry name" value="RNase_J"/>
</dbReference>
<evidence type="ECO:0000256" key="3">
    <source>
        <dbReference type="ARBA" id="ARBA00022839"/>
    </source>
</evidence>
<dbReference type="SMART" id="SM00849">
    <property type="entry name" value="Lactamase_B"/>
    <property type="match status" value="1"/>
</dbReference>
<dbReference type="AlphaFoldDB" id="A0A2M8KVR2"/>
<evidence type="ECO:0000313" key="7">
    <source>
        <dbReference type="Proteomes" id="UP000231569"/>
    </source>
</evidence>
<dbReference type="PANTHER" id="PTHR43694">
    <property type="entry name" value="RIBONUCLEASE J"/>
    <property type="match status" value="1"/>
</dbReference>
<protein>
    <recommendedName>
        <fullName evidence="5">Metallo-beta-lactamase domain-containing protein</fullName>
    </recommendedName>
</protein>
<dbReference type="InterPro" id="IPR055132">
    <property type="entry name" value="RNase_J_b_CASP"/>
</dbReference>
<feature type="domain" description="Metallo-beta-lactamase" evidence="5">
    <location>
        <begin position="15"/>
        <end position="217"/>
    </location>
</feature>
<dbReference type="GO" id="GO:0004527">
    <property type="term" value="F:exonuclease activity"/>
    <property type="evidence" value="ECO:0007669"/>
    <property type="project" value="UniProtKB-KW"/>
</dbReference>
<dbReference type="Pfam" id="PF00753">
    <property type="entry name" value="Lactamase_B"/>
    <property type="match status" value="1"/>
</dbReference>
<dbReference type="Proteomes" id="UP000231569">
    <property type="component" value="Unassembled WGS sequence"/>
</dbReference>
<dbReference type="PANTHER" id="PTHR43694:SF1">
    <property type="entry name" value="RIBONUCLEASE J"/>
    <property type="match status" value="1"/>
</dbReference>